<keyword evidence="2" id="KW-1185">Reference proteome</keyword>
<protein>
    <submittedName>
        <fullName evidence="1">Uncharacterized protein</fullName>
    </submittedName>
</protein>
<reference evidence="2" key="1">
    <citation type="submission" date="2019-04" db="EMBL/GenBank/DDBJ databases">
        <title>Nocardioides xinjiangensis sp. nov.</title>
        <authorList>
            <person name="Liu S."/>
        </authorList>
    </citation>
    <scope>NUCLEOTIDE SEQUENCE [LARGE SCALE GENOMIC DNA]</scope>
    <source>
        <strain evidence="2">18</strain>
    </source>
</reference>
<dbReference type="RefSeq" id="WP_136535827.1">
    <property type="nucleotide sequence ID" value="NZ_STGY01000065.1"/>
</dbReference>
<name>A0A4S8Q6B6_9ACTN</name>
<dbReference type="AlphaFoldDB" id="A0A4S8Q6B6"/>
<gene>
    <name evidence="1" type="ORF">FAB82_17480</name>
</gene>
<reference evidence="1 2" key="2">
    <citation type="submission" date="2019-05" db="EMBL/GenBank/DDBJ databases">
        <title>Glycomyces buryatensis sp. nov.</title>
        <authorList>
            <person name="Nikitina E."/>
        </authorList>
    </citation>
    <scope>NUCLEOTIDE SEQUENCE [LARGE SCALE GENOMIC DNA]</scope>
    <source>
        <strain evidence="1 2">18</strain>
    </source>
</reference>
<dbReference type="Proteomes" id="UP000308760">
    <property type="component" value="Unassembled WGS sequence"/>
</dbReference>
<dbReference type="EMBL" id="STGY01000065">
    <property type="protein sequence ID" value="THV39660.1"/>
    <property type="molecule type" value="Genomic_DNA"/>
</dbReference>
<sequence length="76" mass="8579">MTNASTFDDDEARRLLSGLQEGLEDAMMDAKIEIAAAVWSAVVRSSHGVYTAARNTGYSRREARRIAWRFIVRCTR</sequence>
<evidence type="ECO:0000313" key="1">
    <source>
        <dbReference type="EMBL" id="THV39660.1"/>
    </source>
</evidence>
<organism evidence="1 2">
    <name type="scientific">Glycomyces buryatensis</name>
    <dbReference type="NCBI Taxonomy" id="2570927"/>
    <lineage>
        <taxon>Bacteria</taxon>
        <taxon>Bacillati</taxon>
        <taxon>Actinomycetota</taxon>
        <taxon>Actinomycetes</taxon>
        <taxon>Glycomycetales</taxon>
        <taxon>Glycomycetaceae</taxon>
        <taxon>Glycomyces</taxon>
    </lineage>
</organism>
<comment type="caution">
    <text evidence="1">The sequence shown here is derived from an EMBL/GenBank/DDBJ whole genome shotgun (WGS) entry which is preliminary data.</text>
</comment>
<evidence type="ECO:0000313" key="2">
    <source>
        <dbReference type="Proteomes" id="UP000308760"/>
    </source>
</evidence>
<accession>A0A4S8Q6B6</accession>
<proteinExistence type="predicted"/>